<proteinExistence type="inferred from homology"/>
<comment type="pathway">
    <text evidence="2">Alkene biosynthesis; ethylene biosynthesis via 2-oxoglutarate.</text>
</comment>
<dbReference type="InterPro" id="IPR026992">
    <property type="entry name" value="DIOX_N"/>
</dbReference>
<dbReference type="Proteomes" id="UP001228059">
    <property type="component" value="Chromosome"/>
</dbReference>
<dbReference type="InterPro" id="IPR050231">
    <property type="entry name" value="Iron_ascorbate_oxido_reductase"/>
</dbReference>
<comment type="similarity">
    <text evidence="11">Belongs to the iron/ascorbate-dependent oxidoreductase family.</text>
</comment>
<dbReference type="InterPro" id="IPR027443">
    <property type="entry name" value="IPNS-like_sf"/>
</dbReference>
<dbReference type="InterPro" id="IPR005123">
    <property type="entry name" value="Oxoglu/Fe-dep_dioxygenase_dom"/>
</dbReference>
<dbReference type="Pfam" id="PF14226">
    <property type="entry name" value="DIOX_N"/>
    <property type="match status" value="1"/>
</dbReference>
<dbReference type="GO" id="GO:0009693">
    <property type="term" value="P:ethylene biosynthetic process"/>
    <property type="evidence" value="ECO:0007669"/>
    <property type="project" value="UniProtKB-KW"/>
</dbReference>
<dbReference type="GO" id="GO:0046872">
    <property type="term" value="F:metal ion binding"/>
    <property type="evidence" value="ECO:0007669"/>
    <property type="project" value="UniProtKB-KW"/>
</dbReference>
<comment type="catalytic activity">
    <reaction evidence="9">
        <text>2-oxoglutarate + O2 + 2 H(+) = ethene + 3 CO2 + H2O</text>
        <dbReference type="Rhea" id="RHEA:31523"/>
        <dbReference type="ChEBI" id="CHEBI:15377"/>
        <dbReference type="ChEBI" id="CHEBI:15378"/>
        <dbReference type="ChEBI" id="CHEBI:15379"/>
        <dbReference type="ChEBI" id="CHEBI:16526"/>
        <dbReference type="ChEBI" id="CHEBI:16810"/>
        <dbReference type="ChEBI" id="CHEBI:18153"/>
        <dbReference type="EC" id="1.13.12.19"/>
    </reaction>
</comment>
<name>A0AAJ6H411_9XANT</name>
<evidence type="ECO:0000256" key="5">
    <source>
        <dbReference type="ARBA" id="ARBA00019045"/>
    </source>
</evidence>
<dbReference type="EMBL" id="CP127225">
    <property type="protein sequence ID" value="WIX08441.1"/>
    <property type="molecule type" value="Genomic_DNA"/>
</dbReference>
<keyword evidence="11" id="KW-0408">Iron</keyword>
<evidence type="ECO:0000313" key="13">
    <source>
        <dbReference type="EMBL" id="WIX08441.1"/>
    </source>
</evidence>
<dbReference type="SUPFAM" id="SSF51197">
    <property type="entry name" value="Clavaminate synthase-like"/>
    <property type="match status" value="1"/>
</dbReference>
<dbReference type="Pfam" id="PF03171">
    <property type="entry name" value="2OG-FeII_Oxy"/>
    <property type="match status" value="1"/>
</dbReference>
<accession>A0AAJ6H411</accession>
<comment type="catalytic activity">
    <reaction evidence="10">
        <text>L-arginine + 2-oxoglutarate + O2 = guanidine + L-glutamate 5-semialdehyde + succinate + CO2</text>
        <dbReference type="Rhea" id="RHEA:31535"/>
        <dbReference type="ChEBI" id="CHEBI:15379"/>
        <dbReference type="ChEBI" id="CHEBI:16526"/>
        <dbReference type="ChEBI" id="CHEBI:16810"/>
        <dbReference type="ChEBI" id="CHEBI:30031"/>
        <dbReference type="ChEBI" id="CHEBI:30087"/>
        <dbReference type="ChEBI" id="CHEBI:32682"/>
        <dbReference type="ChEBI" id="CHEBI:58066"/>
        <dbReference type="EC" id="1.14.20.7"/>
    </reaction>
</comment>
<evidence type="ECO:0000256" key="10">
    <source>
        <dbReference type="ARBA" id="ARBA00049359"/>
    </source>
</evidence>
<dbReference type="PROSITE" id="PS51471">
    <property type="entry name" value="FE2OG_OXY"/>
    <property type="match status" value="1"/>
</dbReference>
<evidence type="ECO:0000256" key="1">
    <source>
        <dbReference type="ARBA" id="ARBA00001954"/>
    </source>
</evidence>
<comment type="cofactor">
    <cofactor evidence="1">
        <name>Fe(2+)</name>
        <dbReference type="ChEBI" id="CHEBI:29033"/>
    </cofactor>
</comment>
<dbReference type="GO" id="GO:0102276">
    <property type="term" value="F:2-oxoglutarate oxygenase/decarboxylase (ethylene-forming) activity"/>
    <property type="evidence" value="ECO:0007669"/>
    <property type="project" value="UniProtKB-EC"/>
</dbReference>
<reference evidence="13 14" key="1">
    <citation type="submission" date="2023-05" db="EMBL/GenBank/DDBJ databases">
        <title>Complete Genome Resource of Xanthomonas oryzae pv. leersiae Strain YNJC Isolated From Plateau Japonica Rice in Southwest China.</title>
        <authorList>
            <person name="Aa X."/>
            <person name="Mei L."/>
            <person name="Liu P."/>
            <person name="Yang Y."/>
            <person name="Tang C."/>
            <person name="Zhang F."/>
            <person name="Dong C."/>
            <person name="Wang B."/>
            <person name="Chen X."/>
            <person name="Dai L."/>
        </authorList>
    </citation>
    <scope>NUCLEOTIDE SEQUENCE [LARGE SCALE GENOMIC DNA]</scope>
    <source>
        <strain evidence="13 14">YNJC</strain>
    </source>
</reference>
<evidence type="ECO:0000256" key="3">
    <source>
        <dbReference type="ARBA" id="ARBA00012293"/>
    </source>
</evidence>
<dbReference type="InterPro" id="IPR044861">
    <property type="entry name" value="IPNS-like_FE2OG_OXY"/>
</dbReference>
<sequence>MHEENYVNKIITFKIPPTIDVIQSNIDLGLDIIDAWRRDGIIQIALDDTQDAITQNAFKASQGYFALPHSEKSSHLSDLNYAGYIASGEEITAGKADYSEIYTVCKDLPADDARVQQQWPCHGPVPWPNKGFQRDMALFTDQLGAIGEKLLRLVALGLHSLGRLDDIDGLNQLTRDGWHHMRVLRFPRATLGNQSRGISSHTDYGMLVIAAQDDVGGLYIRPPVEGEVRRRNWLSEESAAGMYENEEPWTFVQPTPRVVTAFPGDIMQFLTGGYLLSTPHKVKLNTRERYALAYFHEPNFKAVIEPLRPEPEDGRIHYGSHFTNMFMRSYPQRITTQRILRENRLDNWLSVSTADSSFIGVTGAGIREPVTGLPDQHVAALGMV</sequence>
<evidence type="ECO:0000256" key="9">
    <source>
        <dbReference type="ARBA" id="ARBA00047725"/>
    </source>
</evidence>
<evidence type="ECO:0000256" key="4">
    <source>
        <dbReference type="ARBA" id="ARBA00012531"/>
    </source>
</evidence>
<dbReference type="Gene3D" id="2.60.120.330">
    <property type="entry name" value="B-lactam Antibiotic, Isopenicillin N Synthase, Chain"/>
    <property type="match status" value="1"/>
</dbReference>
<evidence type="ECO:0000259" key="12">
    <source>
        <dbReference type="PROSITE" id="PS51471"/>
    </source>
</evidence>
<dbReference type="AlphaFoldDB" id="A0AAJ6H411"/>
<protein>
    <recommendedName>
        <fullName evidence="5">2-oxoglutarate-dependent ethylene/succinate-forming enzyme</fullName>
        <ecNumber evidence="4">1.13.12.19</ecNumber>
        <ecNumber evidence="3">1.14.20.7</ecNumber>
    </recommendedName>
    <alternativeName>
        <fullName evidence="7">2-oxoglutarate dioxygenase (ethylene-forming)</fullName>
    </alternativeName>
    <alternativeName>
        <fullName evidence="8">2-oxoglutarate/L-arginine monooxygenase/decarboxylase (succinate-forming)</fullName>
    </alternativeName>
</protein>
<evidence type="ECO:0000256" key="2">
    <source>
        <dbReference type="ARBA" id="ARBA00004767"/>
    </source>
</evidence>
<evidence type="ECO:0000256" key="6">
    <source>
        <dbReference type="ARBA" id="ARBA00022666"/>
    </source>
</evidence>
<dbReference type="EC" id="1.14.20.7" evidence="3"/>
<keyword evidence="6" id="KW-0266">Ethylene biosynthesis</keyword>
<evidence type="ECO:0000313" key="14">
    <source>
        <dbReference type="Proteomes" id="UP001228059"/>
    </source>
</evidence>
<evidence type="ECO:0000256" key="8">
    <source>
        <dbReference type="ARBA" id="ARBA00031282"/>
    </source>
</evidence>
<dbReference type="EC" id="1.13.12.19" evidence="4"/>
<keyword evidence="11" id="KW-0479">Metal-binding</keyword>
<feature type="domain" description="Fe2OG dioxygenase" evidence="12">
    <location>
        <begin position="177"/>
        <end position="298"/>
    </location>
</feature>
<organism evidence="13 14">
    <name type="scientific">Xanthomonas oryzae pv. leersiae</name>
    <dbReference type="NCBI Taxonomy" id="3112258"/>
    <lineage>
        <taxon>Bacteria</taxon>
        <taxon>Pseudomonadati</taxon>
        <taxon>Pseudomonadota</taxon>
        <taxon>Gammaproteobacteria</taxon>
        <taxon>Lysobacterales</taxon>
        <taxon>Lysobacteraceae</taxon>
        <taxon>Xanthomonas</taxon>
    </lineage>
</organism>
<evidence type="ECO:0000256" key="7">
    <source>
        <dbReference type="ARBA" id="ARBA00031011"/>
    </source>
</evidence>
<evidence type="ECO:0000256" key="11">
    <source>
        <dbReference type="RuleBase" id="RU003682"/>
    </source>
</evidence>
<keyword evidence="11" id="KW-0560">Oxidoreductase</keyword>
<gene>
    <name evidence="13" type="ORF">QN060_11165</name>
</gene>
<dbReference type="PANTHER" id="PTHR47990">
    <property type="entry name" value="2-OXOGLUTARATE (2OG) AND FE(II)-DEPENDENT OXYGENASE SUPERFAMILY PROTEIN-RELATED"/>
    <property type="match status" value="1"/>
</dbReference>
<dbReference type="RefSeq" id="WP_285957419.1">
    <property type="nucleotide sequence ID" value="NZ_CP127225.1"/>
</dbReference>